<reference evidence="3" key="1">
    <citation type="submission" date="2015-10" db="EMBL/GenBank/DDBJ databases">
        <authorList>
            <person name="Gilbert D.G."/>
        </authorList>
    </citation>
    <scope>NUCLEOTIDE SEQUENCE</scope>
    <source>
        <strain evidence="3">Phyl III-seqv23</strain>
    </source>
</reference>
<dbReference type="InterPro" id="IPR002559">
    <property type="entry name" value="Transposase_11"/>
</dbReference>
<proteinExistence type="predicted"/>
<dbReference type="EMBL" id="LN899824">
    <property type="protein sequence ID" value="CUV26992.1"/>
    <property type="molecule type" value="Genomic_DNA"/>
</dbReference>
<feature type="domain" description="Transposase IS4-like" evidence="2">
    <location>
        <begin position="59"/>
        <end position="193"/>
    </location>
</feature>
<dbReference type="PANTHER" id="PTHR30007">
    <property type="entry name" value="PHP DOMAIN PROTEIN"/>
    <property type="match status" value="1"/>
</dbReference>
<sequence>MLASPAGVAGQRRLGAAAFGSAQAPTRTRPDRLEPSQRRRCNGGQPPGGEQTGPNPTDRGNKLGSKRHLVVDRRGVPLALMVTGANRHDSVVFEVLVDAIPSVPGLDGRPRCRPDKLHADKGYDFARCRRHLRKRGMTPRIARRGIEKNDRLGKHRWVVERTHAWLAGFGKLRIRFERSLQTHLALLTLACAVICGRFVDRFC</sequence>
<protein>
    <submittedName>
        <fullName evidence="3">Transposase</fullName>
    </submittedName>
</protein>
<name>A0A0S4UXH4_RALSL</name>
<evidence type="ECO:0000256" key="1">
    <source>
        <dbReference type="SAM" id="MobiDB-lite"/>
    </source>
</evidence>
<feature type="region of interest" description="Disordered" evidence="1">
    <location>
        <begin position="1"/>
        <end position="67"/>
    </location>
</feature>
<dbReference type="GO" id="GO:0004803">
    <property type="term" value="F:transposase activity"/>
    <property type="evidence" value="ECO:0007669"/>
    <property type="project" value="InterPro"/>
</dbReference>
<feature type="compositionally biased region" description="Basic and acidic residues" evidence="1">
    <location>
        <begin position="28"/>
        <end position="37"/>
    </location>
</feature>
<dbReference type="PANTHER" id="PTHR30007:SF1">
    <property type="entry name" value="BLR1914 PROTEIN"/>
    <property type="match status" value="1"/>
</dbReference>
<evidence type="ECO:0000313" key="3">
    <source>
        <dbReference type="EMBL" id="CUV26992.1"/>
    </source>
</evidence>
<organism evidence="3">
    <name type="scientific">Ralstonia solanacearum</name>
    <name type="common">Pseudomonas solanacearum</name>
    <dbReference type="NCBI Taxonomy" id="305"/>
    <lineage>
        <taxon>Bacteria</taxon>
        <taxon>Pseudomonadati</taxon>
        <taxon>Pseudomonadota</taxon>
        <taxon>Betaproteobacteria</taxon>
        <taxon>Burkholderiales</taxon>
        <taxon>Burkholderiaceae</taxon>
        <taxon>Ralstonia</taxon>
        <taxon>Ralstonia solanacearum species complex</taxon>
    </lineage>
</organism>
<gene>
    <name evidence="3" type="ORF">RUN1985_v1_20003</name>
</gene>
<dbReference type="NCBIfam" id="NF033580">
    <property type="entry name" value="transpos_IS5_3"/>
    <property type="match status" value="1"/>
</dbReference>
<dbReference type="Pfam" id="PF01609">
    <property type="entry name" value="DDE_Tnp_1"/>
    <property type="match status" value="1"/>
</dbReference>
<accession>A0A0S4UXH4</accession>
<dbReference type="GO" id="GO:0006313">
    <property type="term" value="P:DNA transposition"/>
    <property type="evidence" value="ECO:0007669"/>
    <property type="project" value="InterPro"/>
</dbReference>
<dbReference type="AlphaFoldDB" id="A0A0S4UXH4"/>
<evidence type="ECO:0000259" key="2">
    <source>
        <dbReference type="Pfam" id="PF01609"/>
    </source>
</evidence>
<dbReference type="GO" id="GO:0003677">
    <property type="term" value="F:DNA binding"/>
    <property type="evidence" value="ECO:0007669"/>
    <property type="project" value="InterPro"/>
</dbReference>